<reference evidence="10 11" key="1">
    <citation type="journal article" date="2015" name="Genome Biol. Evol.">
        <title>Comparative Genomics of a Bacterivorous Green Alga Reveals Evolutionary Causalities and Consequences of Phago-Mixotrophic Mode of Nutrition.</title>
        <authorList>
            <person name="Burns J.A."/>
            <person name="Paasch A."/>
            <person name="Narechania A."/>
            <person name="Kim E."/>
        </authorList>
    </citation>
    <scope>NUCLEOTIDE SEQUENCE [LARGE SCALE GENOMIC DNA]</scope>
    <source>
        <strain evidence="10 11">PLY_AMNH</strain>
    </source>
</reference>
<proteinExistence type="predicted"/>
<keyword evidence="2" id="KW-0548">Nucleotidyltransferase</keyword>
<dbReference type="Pfam" id="PF17917">
    <property type="entry name" value="RT_RNaseH"/>
    <property type="match status" value="1"/>
</dbReference>
<protein>
    <recommendedName>
        <fullName evidence="9">Integrase catalytic domain-containing protein</fullName>
    </recommendedName>
</protein>
<evidence type="ECO:0000256" key="3">
    <source>
        <dbReference type="ARBA" id="ARBA00022722"/>
    </source>
</evidence>
<dbReference type="PANTHER" id="PTHR37984">
    <property type="entry name" value="PROTEIN CBG26694"/>
    <property type="match status" value="1"/>
</dbReference>
<dbReference type="SUPFAM" id="SSF56672">
    <property type="entry name" value="DNA/RNA polymerases"/>
    <property type="match status" value="1"/>
</dbReference>
<accession>A0AAE0BIP7</accession>
<evidence type="ECO:0000256" key="7">
    <source>
        <dbReference type="SAM" id="MobiDB-lite"/>
    </source>
</evidence>
<evidence type="ECO:0000256" key="8">
    <source>
        <dbReference type="SAM" id="Phobius"/>
    </source>
</evidence>
<keyword evidence="4" id="KW-0255">Endonuclease</keyword>
<dbReference type="Gene3D" id="3.10.20.370">
    <property type="match status" value="1"/>
</dbReference>
<dbReference type="InterPro" id="IPR050951">
    <property type="entry name" value="Retrovirus_Pol_polyprotein"/>
</dbReference>
<dbReference type="Proteomes" id="UP001190700">
    <property type="component" value="Unassembled WGS sequence"/>
</dbReference>
<dbReference type="EMBL" id="LGRX02034684">
    <property type="protein sequence ID" value="KAK3237182.1"/>
    <property type="molecule type" value="Genomic_DNA"/>
</dbReference>
<feature type="region of interest" description="Disordered" evidence="7">
    <location>
        <begin position="816"/>
        <end position="840"/>
    </location>
</feature>
<dbReference type="InterPro" id="IPR000477">
    <property type="entry name" value="RT_dom"/>
</dbReference>
<dbReference type="InterPro" id="IPR012337">
    <property type="entry name" value="RNaseH-like_sf"/>
</dbReference>
<sequence length="1723" mass="194957">MLEAMAWHLLRCPFQAWWWRCVASLWDSLQMWWSIARRYPHREYYDIWVLWALANVWYAGLLFVHTTGVYAGIRHVHAKDWTVVPLRGVIISLACWSRCAEAVLLVILAWLWVCAGLHADDVARLASRAADIPLGVHGSRVGQGWTVPSLRWSQVFLLGRVHLPALPARLDKPRFATRWAQLRRNLQLHRVAQAVYLALVFTLVVFTAAGGSSRLTHGGWRVMACFFASNPPVAAVRFNRILRFFLLLCGILWVAGKLAEGVPTHGTVPSTQNAWGASPCTSWEAQQSSRQWEPGWEANVAEQDEVLPYTVLDELQPLGDTTVTKDEAAWLDTELNATFGGHPDFKEEHWEEMRAVLRRCKGTFANTPHDLTGYKGKAEHNTFSIPFIDESKASYQRPRKYSPGEQEIIDIHCKELLEYGFIEPAAKHCRHASNVVVAGKKDHETGLWTQTRFCVDLRGVNRHSLKDNTLPHRPEELYQKVAKARFKTTLDATKAFHQIPMATEEDRSKTAFWWKNQLYQYTSMPFGAAGATSAFVRIMDYELRHLQHCTVAYVDDVVVYTDSTPEQHLKDVEEVLRTLGDAGIRLHAGKSTFGAATVDFLGYRIGHNSIGAQEAKCKAIQELPRPQDKTGLRSILGMMNYYKGLVGEPGGPNYSEMARPLNDLLKKEITDIKGAWGKEQDQALQDLKDSLCSGRCLRPIDYDRPLILYTDWSTYGIGAVLGQKDDDGKEYICMAISRSLSKTERQYASFKGEMLAVVWAVRTLRQYLHGVHFTLVTDHSPLTTLMEKADLQGQHLRWAISLQEFDFTVQYRPGAKNSNADVPSRYPLPSTTDETGARHEREKVTSLHAGVGEVYTKDFCDSLCFMLAGDTSPGEEVTPEVQVANHCKMAAIEQLGTGPVHRLFDLHHQEELECNHAAMFDTDQPELVVDSGRLARAARKALSLVRPTRGTHGEGSPAVYSNEYFDGERILKPEKVDTRVLDKRFFSQSREEGVVCYEPCGGLCAGLEMLLRNGIKVDRYLYQDISSSSQAVARARHSKLFYEVVRLLSTLQQLQRQRPPGYVLENVSPLSHRPGTKIRDEVFPYIASVIGRPVSFDAAQAGAYAHRLRAYWSNLFQNHQFRSVMGKVARPEGRVVSSILCKGWQPRPVVRTDRAPHYVVNVVGEPLRTLPTIMATQGSRAFRLARMGTVVRTADEDTEEESREVNLDEKARAMGYSASELRMADGLNDVELASILGLAMDRRAMELLMAVAEASRKGLPHSEESPVAENSPGQPIAVDNNWADHARSDLQQRQALLAEWVGNSNAYTQQVAKTMSHRDWEEKLQTMCSQGQKGAEGIGAQRQKAGTKKKKKEWQLYAIEQYRQRHKGYFVKEGATPPARAEMPAWSPPGEDKEMRVPRLACTTRFVDLMASVAEQQADRDKHRDIHDDAWCLRWLKSSGSVKLPEDEVRRVKRRAARHRWDEATDEIYMITLSGKEVRIPKPTDRLTLVKEYHPRTGHWGIRRTQHLLWQRHWWSDLKKDVEAVVTQCETCQRVKTHYAREEACLSPLEIVSFMYRWSLDLAWPSRRETRSGNNRVLIMTEHYTRFIVCVPIRNKEASTIAAAFRSHVLAVFGAPAECLVDGGKEFEGEFEQLCRDCLIDRRVTSPDSPEGNGLTERVVRTMKFCFKKIALEKGLDYEWDEQLWPLVLSYNAARQESTGVAPFTLLAVCPRGSGAARSEAGA</sequence>
<evidence type="ECO:0000313" key="11">
    <source>
        <dbReference type="Proteomes" id="UP001190700"/>
    </source>
</evidence>
<dbReference type="GO" id="GO:0003676">
    <property type="term" value="F:nucleic acid binding"/>
    <property type="evidence" value="ECO:0007669"/>
    <property type="project" value="InterPro"/>
</dbReference>
<dbReference type="FunFam" id="3.10.20.370:FF:000001">
    <property type="entry name" value="Retrovirus-related Pol polyprotein from transposon 17.6-like protein"/>
    <property type="match status" value="1"/>
</dbReference>
<dbReference type="GO" id="GO:0015074">
    <property type="term" value="P:DNA integration"/>
    <property type="evidence" value="ECO:0007669"/>
    <property type="project" value="InterPro"/>
</dbReference>
<gene>
    <name evidence="10" type="ORF">CYMTET_52735</name>
</gene>
<dbReference type="InterPro" id="IPR043502">
    <property type="entry name" value="DNA/RNA_pol_sf"/>
</dbReference>
<keyword evidence="5" id="KW-0378">Hydrolase</keyword>
<keyword evidence="8" id="KW-0472">Membrane</keyword>
<dbReference type="Gene3D" id="3.40.50.150">
    <property type="entry name" value="Vaccinia Virus protein VP39"/>
    <property type="match status" value="1"/>
</dbReference>
<dbReference type="CDD" id="cd01647">
    <property type="entry name" value="RT_LTR"/>
    <property type="match status" value="1"/>
</dbReference>
<evidence type="ECO:0000256" key="2">
    <source>
        <dbReference type="ARBA" id="ARBA00022695"/>
    </source>
</evidence>
<dbReference type="InterPro" id="IPR001584">
    <property type="entry name" value="Integrase_cat-core"/>
</dbReference>
<dbReference type="PANTHER" id="PTHR37984:SF5">
    <property type="entry name" value="PROTEIN NYNRIN-LIKE"/>
    <property type="match status" value="1"/>
</dbReference>
<feature type="transmembrane region" description="Helical" evidence="8">
    <location>
        <begin position="47"/>
        <end position="70"/>
    </location>
</feature>
<evidence type="ECO:0000259" key="9">
    <source>
        <dbReference type="PROSITE" id="PS50994"/>
    </source>
</evidence>
<dbReference type="InterPro" id="IPR036397">
    <property type="entry name" value="RNaseH_sf"/>
</dbReference>
<evidence type="ECO:0000256" key="4">
    <source>
        <dbReference type="ARBA" id="ARBA00022759"/>
    </source>
</evidence>
<evidence type="ECO:0000256" key="1">
    <source>
        <dbReference type="ARBA" id="ARBA00022679"/>
    </source>
</evidence>
<dbReference type="Pfam" id="PF17921">
    <property type="entry name" value="Integrase_H2C2"/>
    <property type="match status" value="1"/>
</dbReference>
<evidence type="ECO:0000313" key="10">
    <source>
        <dbReference type="EMBL" id="KAK3237182.1"/>
    </source>
</evidence>
<feature type="transmembrane region" description="Helical" evidence="8">
    <location>
        <begin position="191"/>
        <end position="212"/>
    </location>
</feature>
<dbReference type="Gene3D" id="1.10.340.70">
    <property type="match status" value="1"/>
</dbReference>
<name>A0AAE0BIP7_9CHLO</name>
<evidence type="ECO:0000256" key="6">
    <source>
        <dbReference type="ARBA" id="ARBA00022918"/>
    </source>
</evidence>
<dbReference type="Gene3D" id="3.10.10.10">
    <property type="entry name" value="HIV Type 1 Reverse Transcriptase, subunit A, domain 1"/>
    <property type="match status" value="1"/>
</dbReference>
<dbReference type="InterPro" id="IPR041588">
    <property type="entry name" value="Integrase_H2C2"/>
</dbReference>
<keyword evidence="6" id="KW-0695">RNA-directed DNA polymerase</keyword>
<keyword evidence="8" id="KW-0812">Transmembrane</keyword>
<evidence type="ECO:0000256" key="5">
    <source>
        <dbReference type="ARBA" id="ARBA00022801"/>
    </source>
</evidence>
<dbReference type="Gene3D" id="3.30.420.10">
    <property type="entry name" value="Ribonuclease H-like superfamily/Ribonuclease H"/>
    <property type="match status" value="1"/>
</dbReference>
<feature type="transmembrane region" description="Helical" evidence="8">
    <location>
        <begin position="90"/>
        <end position="115"/>
    </location>
</feature>
<keyword evidence="1" id="KW-0808">Transferase</keyword>
<dbReference type="Gene3D" id="3.30.70.270">
    <property type="match status" value="2"/>
</dbReference>
<dbReference type="GO" id="GO:0004519">
    <property type="term" value="F:endonuclease activity"/>
    <property type="evidence" value="ECO:0007669"/>
    <property type="project" value="UniProtKB-KW"/>
</dbReference>
<feature type="domain" description="Integrase catalytic" evidence="9">
    <location>
        <begin position="1544"/>
        <end position="1711"/>
    </location>
</feature>
<keyword evidence="3" id="KW-0540">Nuclease</keyword>
<keyword evidence="8" id="KW-1133">Transmembrane helix</keyword>
<comment type="caution">
    <text evidence="10">The sequence shown here is derived from an EMBL/GenBank/DDBJ whole genome shotgun (WGS) entry which is preliminary data.</text>
</comment>
<dbReference type="GO" id="GO:0003964">
    <property type="term" value="F:RNA-directed DNA polymerase activity"/>
    <property type="evidence" value="ECO:0007669"/>
    <property type="project" value="UniProtKB-KW"/>
</dbReference>
<dbReference type="InterPro" id="IPR029063">
    <property type="entry name" value="SAM-dependent_MTases_sf"/>
</dbReference>
<keyword evidence="11" id="KW-1185">Reference proteome</keyword>
<dbReference type="SUPFAM" id="SSF53098">
    <property type="entry name" value="Ribonuclease H-like"/>
    <property type="match status" value="1"/>
</dbReference>
<dbReference type="PROSITE" id="PS50994">
    <property type="entry name" value="INTEGRASE"/>
    <property type="match status" value="1"/>
</dbReference>
<dbReference type="GO" id="GO:0016787">
    <property type="term" value="F:hydrolase activity"/>
    <property type="evidence" value="ECO:0007669"/>
    <property type="project" value="UniProtKB-KW"/>
</dbReference>
<dbReference type="InterPro" id="IPR041373">
    <property type="entry name" value="RT_RNaseH"/>
</dbReference>
<organism evidence="10 11">
    <name type="scientific">Cymbomonas tetramitiformis</name>
    <dbReference type="NCBI Taxonomy" id="36881"/>
    <lineage>
        <taxon>Eukaryota</taxon>
        <taxon>Viridiplantae</taxon>
        <taxon>Chlorophyta</taxon>
        <taxon>Pyramimonadophyceae</taxon>
        <taxon>Pyramimonadales</taxon>
        <taxon>Pyramimonadaceae</taxon>
        <taxon>Cymbomonas</taxon>
    </lineage>
</organism>
<dbReference type="InterPro" id="IPR043128">
    <property type="entry name" value="Rev_trsase/Diguanyl_cyclase"/>
</dbReference>
<dbReference type="Pfam" id="PF00078">
    <property type="entry name" value="RVT_1"/>
    <property type="match status" value="1"/>
</dbReference>
<dbReference type="CDD" id="cd09274">
    <property type="entry name" value="RNase_HI_RT_Ty3"/>
    <property type="match status" value="1"/>
</dbReference>